<dbReference type="AlphaFoldDB" id="A0A0S7WVD2"/>
<evidence type="ECO:0000256" key="2">
    <source>
        <dbReference type="SAM" id="SignalP"/>
    </source>
</evidence>
<gene>
    <name evidence="3" type="ORF">AMJ39_01720</name>
</gene>
<reference evidence="3 4" key="1">
    <citation type="journal article" date="2015" name="Microbiome">
        <title>Genomic resolution of linkages in carbon, nitrogen, and sulfur cycling among widespread estuary sediment bacteria.</title>
        <authorList>
            <person name="Baker B.J."/>
            <person name="Lazar C.S."/>
            <person name="Teske A.P."/>
            <person name="Dick G.J."/>
        </authorList>
    </citation>
    <scope>NUCLEOTIDE SEQUENCE [LARGE SCALE GENOMIC DNA]</scope>
    <source>
        <strain evidence="3">DG_24</strain>
    </source>
</reference>
<comment type="caution">
    <text evidence="3">The sequence shown here is derived from an EMBL/GenBank/DDBJ whole genome shotgun (WGS) entry which is preliminary data.</text>
</comment>
<dbReference type="SUPFAM" id="SSF56935">
    <property type="entry name" value="Porins"/>
    <property type="match status" value="1"/>
</dbReference>
<dbReference type="Proteomes" id="UP000052008">
    <property type="component" value="Unassembled WGS sequence"/>
</dbReference>
<evidence type="ECO:0000313" key="4">
    <source>
        <dbReference type="Proteomes" id="UP000052008"/>
    </source>
</evidence>
<feature type="signal peptide" evidence="2">
    <location>
        <begin position="1"/>
        <end position="27"/>
    </location>
</feature>
<dbReference type="EMBL" id="LIZS01000006">
    <property type="protein sequence ID" value="KPJ54144.1"/>
    <property type="molecule type" value="Genomic_DNA"/>
</dbReference>
<feature type="chain" id="PRO_5006639673" description="Outer membrane protein beta-barrel domain-containing protein" evidence="2">
    <location>
        <begin position="28"/>
        <end position="280"/>
    </location>
</feature>
<organism evidence="3 4">
    <name type="scientific">candidate division TA06 bacterium DG_24</name>
    <dbReference type="NCBI Taxonomy" id="1703770"/>
    <lineage>
        <taxon>Bacteria</taxon>
        <taxon>Bacteria division TA06</taxon>
    </lineage>
</organism>
<evidence type="ECO:0000256" key="1">
    <source>
        <dbReference type="ARBA" id="ARBA00005846"/>
    </source>
</evidence>
<keyword evidence="2" id="KW-0732">Signal</keyword>
<evidence type="ECO:0008006" key="5">
    <source>
        <dbReference type="Google" id="ProtNLM"/>
    </source>
</evidence>
<dbReference type="Gene3D" id="2.40.160.60">
    <property type="entry name" value="Outer membrane protein transport protein (OMPP1/FadL/TodX)"/>
    <property type="match status" value="1"/>
</dbReference>
<protein>
    <recommendedName>
        <fullName evidence="5">Outer membrane protein beta-barrel domain-containing protein</fullName>
    </recommendedName>
</protein>
<dbReference type="PATRIC" id="fig|1703770.3.peg.385"/>
<accession>A0A0S7WVD2</accession>
<dbReference type="InterPro" id="IPR005362">
    <property type="entry name" value="UPF0164"/>
</dbReference>
<evidence type="ECO:0000313" key="3">
    <source>
        <dbReference type="EMBL" id="KPJ54144.1"/>
    </source>
</evidence>
<proteinExistence type="inferred from homology"/>
<dbReference type="Pfam" id="PF03687">
    <property type="entry name" value="UPF0164"/>
    <property type="match status" value="1"/>
</dbReference>
<dbReference type="STRING" id="1703770.AMJ39_01720"/>
<name>A0A0S7WVD2_UNCT6</name>
<comment type="similarity">
    <text evidence="1">Belongs to the UPF0164 family.</text>
</comment>
<sequence>MVRQPGRAGRGIVIGLTALAAALPAWAAFEDLESGVRPQGMGGAFTAVADDPSAIHWNPAGLAALEEIELIALYKHLFGGPEGLHNATLDVALPTRWGHFGASLQEVGFELESERVLTLSGGLQLTEDLAVGLNVVGYQLYQKRFGTGLAVGFDVGLLATVYRRWRLGFFAHNLNNPTMGTDYRYDLPRLVNVGLAYIPFEGVISSLDLSKEVGKGTRLQAGQEFAIFDDLLVLRAGIQTEPARYSAGVGTRIERLRLDYAVQNHEVLPLTHQISFGYRF</sequence>